<dbReference type="Gene3D" id="3.40.640.10">
    <property type="entry name" value="Type I PLP-dependent aspartate aminotransferase-like (Major domain)"/>
    <property type="match status" value="1"/>
</dbReference>
<dbReference type="InterPro" id="IPR015421">
    <property type="entry name" value="PyrdxlP-dep_Trfase_major"/>
</dbReference>
<dbReference type="GO" id="GO:0008483">
    <property type="term" value="F:transaminase activity"/>
    <property type="evidence" value="ECO:0007669"/>
    <property type="project" value="UniProtKB-KW"/>
</dbReference>
<dbReference type="SMART" id="SM00345">
    <property type="entry name" value="HTH_GNTR"/>
    <property type="match status" value="1"/>
</dbReference>
<accession>A0A6I8MF02</accession>
<gene>
    <name evidence="8" type="ORF">FRC0190_00237</name>
</gene>
<dbReference type="InterPro" id="IPR036390">
    <property type="entry name" value="WH_DNA-bd_sf"/>
</dbReference>
<dbReference type="RefSeq" id="WP_155871261.1">
    <property type="nucleotide sequence ID" value="NZ_LR738855.1"/>
</dbReference>
<dbReference type="SUPFAM" id="SSF46785">
    <property type="entry name" value="Winged helix' DNA-binding domain"/>
    <property type="match status" value="1"/>
</dbReference>
<keyword evidence="8" id="KW-0032">Aminotransferase</keyword>
<dbReference type="AlphaFoldDB" id="A0A6I8MF02"/>
<dbReference type="PANTHER" id="PTHR46577">
    <property type="entry name" value="HTH-TYPE TRANSCRIPTIONAL REGULATORY PROTEIN GABR"/>
    <property type="match status" value="1"/>
</dbReference>
<keyword evidence="2" id="KW-0663">Pyridoxal phosphate</keyword>
<keyword evidence="8" id="KW-0808">Transferase</keyword>
<dbReference type="CDD" id="cd00609">
    <property type="entry name" value="AAT_like"/>
    <property type="match status" value="1"/>
</dbReference>
<dbReference type="GO" id="GO:0003700">
    <property type="term" value="F:DNA-binding transcription factor activity"/>
    <property type="evidence" value="ECO:0007669"/>
    <property type="project" value="InterPro"/>
</dbReference>
<dbReference type="Proteomes" id="UP000423525">
    <property type="component" value="Chromosome"/>
</dbReference>
<dbReference type="GO" id="GO:0003677">
    <property type="term" value="F:DNA binding"/>
    <property type="evidence" value="ECO:0007669"/>
    <property type="project" value="UniProtKB-KW"/>
</dbReference>
<keyword evidence="3" id="KW-0805">Transcription regulation</keyword>
<feature type="compositionally biased region" description="Pro residues" evidence="6">
    <location>
        <begin position="97"/>
        <end position="106"/>
    </location>
</feature>
<dbReference type="InterPro" id="IPR051446">
    <property type="entry name" value="HTH_trans_reg/aminotransferase"/>
</dbReference>
<evidence type="ECO:0000256" key="2">
    <source>
        <dbReference type="ARBA" id="ARBA00022898"/>
    </source>
</evidence>
<keyword evidence="4" id="KW-0238">DNA-binding</keyword>
<proteinExistence type="inferred from homology"/>
<sequence>MRPDLVTNLPIRLNRASTDPIPAQIADHIRTLVGRGLLKPGDHVPSTRTLSTQLDISRGSVVTAYEQLLAEGFLIAARGSGTCINPDLTPPHTGSHTPPPTPPSEPPAIDLTPGLPDTATLANSSWRAAWRTACTQPPAHTPPQGLLHLREQVADHLRRMRAVVASPDHIIITAGAREGFSLILQALGPDLCVGVESPGYPSLRRVPAALGSTTVALPTDDHGLITHNLPDLDAVLVTPSHQYPHGGSLPAYRRTQLTTWATRTAGLIIEDDFDSELRHIGQPLPALFALAPQRTALLGTFSSVISPQVSCGYVVAPPSLVPRLIELRTIFGNTASGITQEALAQYLSTGALRRRTQNLRRTYRRRRDTVIDILGSIPGTTLSPIVGGLHAVLTCTRPEADILQRCRQRGIIVEGLSNYWSQHPDSNLSNGIVIGFGSHDDTTLTEALHHLAWAVNYRP</sequence>
<evidence type="ECO:0000256" key="5">
    <source>
        <dbReference type="ARBA" id="ARBA00023163"/>
    </source>
</evidence>
<dbReference type="PROSITE" id="PS50949">
    <property type="entry name" value="HTH_GNTR"/>
    <property type="match status" value="1"/>
</dbReference>
<dbReference type="SUPFAM" id="SSF53383">
    <property type="entry name" value="PLP-dependent transferases"/>
    <property type="match status" value="1"/>
</dbReference>
<evidence type="ECO:0000313" key="9">
    <source>
        <dbReference type="Proteomes" id="UP000423525"/>
    </source>
</evidence>
<dbReference type="KEGG" id="crf:FRC0190_00237"/>
<dbReference type="EMBL" id="LR738855">
    <property type="protein sequence ID" value="VZH84200.1"/>
    <property type="molecule type" value="Genomic_DNA"/>
</dbReference>
<evidence type="ECO:0000256" key="1">
    <source>
        <dbReference type="ARBA" id="ARBA00005384"/>
    </source>
</evidence>
<evidence type="ECO:0000259" key="7">
    <source>
        <dbReference type="PROSITE" id="PS50949"/>
    </source>
</evidence>
<evidence type="ECO:0000256" key="4">
    <source>
        <dbReference type="ARBA" id="ARBA00023125"/>
    </source>
</evidence>
<feature type="domain" description="HTH gntR-type" evidence="7">
    <location>
        <begin position="19"/>
        <end position="87"/>
    </location>
</feature>
<evidence type="ECO:0000256" key="6">
    <source>
        <dbReference type="SAM" id="MobiDB-lite"/>
    </source>
</evidence>
<evidence type="ECO:0000256" key="3">
    <source>
        <dbReference type="ARBA" id="ARBA00023015"/>
    </source>
</evidence>
<reference evidence="8 9" key="1">
    <citation type="submission" date="2019-11" db="EMBL/GenBank/DDBJ databases">
        <authorList>
            <person name="Brisse S."/>
        </authorList>
    </citation>
    <scope>NUCLEOTIDE SEQUENCE [LARGE SCALE GENOMIC DNA]</scope>
    <source>
        <strain evidence="8">FRC0190</strain>
    </source>
</reference>
<comment type="similarity">
    <text evidence="1">In the C-terminal section; belongs to the class-I pyridoxal-phosphate-dependent aminotransferase family.</text>
</comment>
<dbReference type="InterPro" id="IPR000524">
    <property type="entry name" value="Tscrpt_reg_HTH_GntR"/>
</dbReference>
<evidence type="ECO:0000313" key="8">
    <source>
        <dbReference type="EMBL" id="VZH84200.1"/>
    </source>
</evidence>
<dbReference type="InterPro" id="IPR015424">
    <property type="entry name" value="PyrdxlP-dep_Trfase"/>
</dbReference>
<protein>
    <submittedName>
        <fullName evidence="8">PLP-dependent aminotransferase family protein</fullName>
    </submittedName>
</protein>
<dbReference type="InterPro" id="IPR036388">
    <property type="entry name" value="WH-like_DNA-bd_sf"/>
</dbReference>
<dbReference type="Gene3D" id="1.10.10.10">
    <property type="entry name" value="Winged helix-like DNA-binding domain superfamily/Winged helix DNA-binding domain"/>
    <property type="match status" value="1"/>
</dbReference>
<dbReference type="PANTHER" id="PTHR46577:SF1">
    <property type="entry name" value="HTH-TYPE TRANSCRIPTIONAL REGULATORY PROTEIN GABR"/>
    <property type="match status" value="1"/>
</dbReference>
<dbReference type="CDD" id="cd07377">
    <property type="entry name" value="WHTH_GntR"/>
    <property type="match status" value="1"/>
</dbReference>
<feature type="region of interest" description="Disordered" evidence="6">
    <location>
        <begin position="85"/>
        <end position="113"/>
    </location>
</feature>
<keyword evidence="5" id="KW-0804">Transcription</keyword>
<organism evidence="8 9">
    <name type="scientific">Corynebacterium rouxii</name>
    <dbReference type="NCBI Taxonomy" id="2719119"/>
    <lineage>
        <taxon>Bacteria</taxon>
        <taxon>Bacillati</taxon>
        <taxon>Actinomycetota</taxon>
        <taxon>Actinomycetes</taxon>
        <taxon>Mycobacteriales</taxon>
        <taxon>Corynebacteriaceae</taxon>
        <taxon>Corynebacterium</taxon>
    </lineage>
</organism>
<name>A0A6I8MF02_9CORY</name>
<dbReference type="Pfam" id="PF00392">
    <property type="entry name" value="GntR"/>
    <property type="match status" value="1"/>
</dbReference>